<keyword evidence="2" id="KW-0812">Transmembrane</keyword>
<proteinExistence type="predicted"/>
<keyword evidence="2" id="KW-0472">Membrane</keyword>
<evidence type="ECO:0000256" key="1">
    <source>
        <dbReference type="SAM" id="MobiDB-lite"/>
    </source>
</evidence>
<dbReference type="SUPFAM" id="SSF53335">
    <property type="entry name" value="S-adenosyl-L-methionine-dependent methyltransferases"/>
    <property type="match status" value="1"/>
</dbReference>
<feature type="transmembrane region" description="Helical" evidence="2">
    <location>
        <begin position="12"/>
        <end position="29"/>
    </location>
</feature>
<feature type="transmembrane region" description="Helical" evidence="2">
    <location>
        <begin position="41"/>
        <end position="68"/>
    </location>
</feature>
<evidence type="ECO:0000256" key="2">
    <source>
        <dbReference type="SAM" id="Phobius"/>
    </source>
</evidence>
<organism evidence="3 4">
    <name type="scientific">Eiseniibacteriota bacterium</name>
    <dbReference type="NCBI Taxonomy" id="2212470"/>
    <lineage>
        <taxon>Bacteria</taxon>
        <taxon>Candidatus Eiseniibacteriota</taxon>
    </lineage>
</organism>
<dbReference type="Pfam" id="PF01564">
    <property type="entry name" value="Spermine_synth"/>
    <property type="match status" value="1"/>
</dbReference>
<feature type="transmembrane region" description="Helical" evidence="2">
    <location>
        <begin position="565"/>
        <end position="590"/>
    </location>
</feature>
<feature type="transmembrane region" description="Helical" evidence="2">
    <location>
        <begin position="731"/>
        <end position="755"/>
    </location>
</feature>
<gene>
    <name evidence="3" type="ORF">E6K78_00685</name>
</gene>
<dbReference type="InterPro" id="IPR029063">
    <property type="entry name" value="SAM-dependent_MTases_sf"/>
</dbReference>
<feature type="transmembrane region" description="Helical" evidence="2">
    <location>
        <begin position="120"/>
        <end position="147"/>
    </location>
</feature>
<dbReference type="AlphaFoldDB" id="A0A538TY97"/>
<keyword evidence="2" id="KW-1133">Transmembrane helix</keyword>
<feature type="transmembrane region" description="Helical" evidence="2">
    <location>
        <begin position="665"/>
        <end position="687"/>
    </location>
</feature>
<accession>A0A538TY97</accession>
<feature type="region of interest" description="Disordered" evidence="1">
    <location>
        <begin position="788"/>
        <end position="808"/>
    </location>
</feature>
<feature type="transmembrane region" description="Helical" evidence="2">
    <location>
        <begin position="80"/>
        <end position="100"/>
    </location>
</feature>
<feature type="transmembrane region" description="Helical" evidence="2">
    <location>
        <begin position="159"/>
        <end position="178"/>
    </location>
</feature>
<feature type="transmembrane region" description="Helical" evidence="2">
    <location>
        <begin position="761"/>
        <end position="781"/>
    </location>
</feature>
<feature type="transmembrane region" description="Helical" evidence="2">
    <location>
        <begin position="633"/>
        <end position="653"/>
    </location>
</feature>
<feature type="transmembrane region" description="Helical" evidence="2">
    <location>
        <begin position="210"/>
        <end position="229"/>
    </location>
</feature>
<dbReference type="CDD" id="cd02440">
    <property type="entry name" value="AdoMet_MTases"/>
    <property type="match status" value="1"/>
</dbReference>
<reference evidence="3 4" key="1">
    <citation type="journal article" date="2019" name="Nat. Microbiol.">
        <title>Mediterranean grassland soil C-N compound turnover is dependent on rainfall and depth, and is mediated by genomically divergent microorganisms.</title>
        <authorList>
            <person name="Diamond S."/>
            <person name="Andeer P.F."/>
            <person name="Li Z."/>
            <person name="Crits-Christoph A."/>
            <person name="Burstein D."/>
            <person name="Anantharaman K."/>
            <person name="Lane K.R."/>
            <person name="Thomas B.C."/>
            <person name="Pan C."/>
            <person name="Northen T.R."/>
            <person name="Banfield J.F."/>
        </authorList>
    </citation>
    <scope>NUCLEOTIDE SEQUENCE [LARGE SCALE GENOMIC DNA]</scope>
    <source>
        <strain evidence="3">WS_8</strain>
    </source>
</reference>
<comment type="caution">
    <text evidence="3">The sequence shown here is derived from an EMBL/GenBank/DDBJ whole genome shotgun (WGS) entry which is preliminary data.</text>
</comment>
<evidence type="ECO:0000313" key="3">
    <source>
        <dbReference type="EMBL" id="TMQ68499.1"/>
    </source>
</evidence>
<dbReference type="Gene3D" id="3.40.50.150">
    <property type="entry name" value="Vaccinia Virus protein VP39"/>
    <property type="match status" value="1"/>
</dbReference>
<feature type="transmembrane region" description="Helical" evidence="2">
    <location>
        <begin position="602"/>
        <end position="621"/>
    </location>
</feature>
<name>A0A538TY97_UNCEI</name>
<sequence length="808" mass="86093">MPIESPASPSSRVWAGLGLALTSGALLMLEVSLTRILSVVMWYHFAFFAISVALFGLASGGLVVYLLPHRFAGERAIERCATIALTLALAAPLSFVLLAANPSYRVFTSLGSPTGISLRVATLLAAVALYLTSAIPFVVGGLIGAIVFRRYGAAAGRLYAFDLTGASLGCLATVPVLDQLGGPGAVWVVAALAALASAAFSAASRRRGRVALGVALAVVALSLGVTNPGTGLLHLRYFRGRELAGTRFEKWNSFSRVAVRDVGTPDSLLIEIDAASNTFVSRWDGRAPGLRPLRDGLIAVQYALEPQPKVLVIGSGGGVDLLTAVACGARSVTAVEVNPIIVGLMRHRLADFSGGIYLRPEMRIVTDEARSYIRRSHERFDVIQAGYVDTYAATAAGAFSLTENTLYTREAYEDYLDHLTPGGIVSIQRYFEEPPQQSIRLVSLALAALERRGVADPARHVVVVRQGDRASVLVKRSPFTDREVASIEAHCAAARLELVAAPQRPGGGPYGELLATRDFRRVIERYPLDISPVADDRPFFFYVVKPTQFWRGLLVNSGERMNSRAVFLLTSLLFVSAALCALMLFAPGWARRTPRQPGILRALAYFGALGLGFMLVEVGMLQRLMLFLGHPALALSVVLTTLLLFAGVGSALVRGVPPEDSDRALAVRLVGIVALVVVCAAAWPPLFRALVGLERPWRVALAVVALAPIGLLLGTALPLGLRRLAVDRSALIPWAWAVNGATSVLGSVLAMVVAINNGFTATLLLGGAFYLVALTLARFTAQRIGNPETSIHGTLEPGTQHRTTGSRS</sequence>
<evidence type="ECO:0000313" key="4">
    <source>
        <dbReference type="Proteomes" id="UP000316609"/>
    </source>
</evidence>
<feature type="transmembrane region" description="Helical" evidence="2">
    <location>
        <begin position="184"/>
        <end position="203"/>
    </location>
</feature>
<protein>
    <recommendedName>
        <fullName evidence="5">SAM-dependent methyltransferase</fullName>
    </recommendedName>
</protein>
<dbReference type="Proteomes" id="UP000316609">
    <property type="component" value="Unassembled WGS sequence"/>
</dbReference>
<dbReference type="EMBL" id="VBOY01000007">
    <property type="protein sequence ID" value="TMQ68499.1"/>
    <property type="molecule type" value="Genomic_DNA"/>
</dbReference>
<feature type="transmembrane region" description="Helical" evidence="2">
    <location>
        <begin position="699"/>
        <end position="719"/>
    </location>
</feature>
<evidence type="ECO:0008006" key="5">
    <source>
        <dbReference type="Google" id="ProtNLM"/>
    </source>
</evidence>